<gene>
    <name evidence="1" type="ORF">QNM18_12055</name>
</gene>
<dbReference type="PANTHER" id="PTHR35271:SF1">
    <property type="entry name" value="ABC TRANSPORTER, SUBSTRATE-BINDING LIPOPROTEIN"/>
    <property type="match status" value="1"/>
</dbReference>
<name>A0ABT7EL71_9GAMM</name>
<dbReference type="Gene3D" id="3.40.50.2300">
    <property type="match status" value="2"/>
</dbReference>
<dbReference type="InterPro" id="IPR007487">
    <property type="entry name" value="ABC_transpt-TYRBP-like"/>
</dbReference>
<protein>
    <submittedName>
        <fullName evidence="1">ABC transporter substrate binding protein</fullName>
    </submittedName>
</protein>
<dbReference type="Pfam" id="PF04392">
    <property type="entry name" value="ABC_sub_bind"/>
    <property type="match status" value="1"/>
</dbReference>
<organism evidence="1 2">
    <name type="scientific">Pseudoalteromonas obscura</name>
    <dbReference type="NCBI Taxonomy" id="3048491"/>
    <lineage>
        <taxon>Bacteria</taxon>
        <taxon>Pseudomonadati</taxon>
        <taxon>Pseudomonadota</taxon>
        <taxon>Gammaproteobacteria</taxon>
        <taxon>Alteromonadales</taxon>
        <taxon>Pseudoalteromonadaceae</taxon>
        <taxon>Pseudoalteromonas</taxon>
    </lineage>
</organism>
<evidence type="ECO:0000313" key="2">
    <source>
        <dbReference type="Proteomes" id="UP001231915"/>
    </source>
</evidence>
<dbReference type="RefSeq" id="WP_211011321.1">
    <property type="nucleotide sequence ID" value="NZ_JASJUT010000004.1"/>
</dbReference>
<proteinExistence type="predicted"/>
<dbReference type="EMBL" id="JASJUT010000004">
    <property type="protein sequence ID" value="MDK2595783.1"/>
    <property type="molecule type" value="Genomic_DNA"/>
</dbReference>
<sequence>MVNHLNRLIPLLFIFGFIAYTLIAVQNKPRVLVLHSYHIGYSWTDRVNIGIAQVLKDEAFSVRYHYMDTKRHSGSGFKSRAGTRAQKLIDSWEPHVIIAVDDNAQKYVTKHYLNHPKINVVFSGVNAKPEAYGFDQADNVTGILERRPLPIVKESILKIFFPDSINIADSDPVDVVFITDNSTTSKLNIELIKQYTWAPEINLDIIKVCSYKQWQEAVLLANQQSDLILLNGYKTLVPDKDAEGKDPCNSKGKDRVAVKEVIRWTQESTANVPVLGFSSSYVNDGGQIAFSASPVEQGHVASEMAIQIIHGKRPSELPIESAKQFTFYMRESLFERYPDIEIPFVYKALARATGNYYESDKK</sequence>
<keyword evidence="2" id="KW-1185">Reference proteome</keyword>
<reference evidence="1 2" key="1">
    <citation type="submission" date="2023-05" db="EMBL/GenBank/DDBJ databases">
        <title>Pseudoalteromonas ardens sp. nov., Pseudoalteromonas obscura sp. nov., and Pseudoalteromonas umbrosa sp. nov., isolated from the coral Montipora capitata.</title>
        <authorList>
            <person name="Thomas E.M."/>
            <person name="Smith E.M."/>
            <person name="Papke E."/>
            <person name="Shlafstein M.D."/>
            <person name="Oline D.K."/>
            <person name="Videau P."/>
            <person name="Saw J.H."/>
            <person name="Strangman W.K."/>
            <person name="Ushijima B."/>
        </authorList>
    </citation>
    <scope>NUCLEOTIDE SEQUENCE [LARGE SCALE GENOMIC DNA]</scope>
    <source>
        <strain evidence="1 2">P94</strain>
    </source>
</reference>
<dbReference type="PANTHER" id="PTHR35271">
    <property type="entry name" value="ABC TRANSPORTER, SUBSTRATE-BINDING LIPOPROTEIN-RELATED"/>
    <property type="match status" value="1"/>
</dbReference>
<comment type="caution">
    <text evidence="1">The sequence shown here is derived from an EMBL/GenBank/DDBJ whole genome shotgun (WGS) entry which is preliminary data.</text>
</comment>
<accession>A0ABT7EL71</accession>
<evidence type="ECO:0000313" key="1">
    <source>
        <dbReference type="EMBL" id="MDK2595783.1"/>
    </source>
</evidence>
<dbReference type="Proteomes" id="UP001231915">
    <property type="component" value="Unassembled WGS sequence"/>
</dbReference>